<dbReference type="GO" id="GO:0004222">
    <property type="term" value="F:metalloendopeptidase activity"/>
    <property type="evidence" value="ECO:0007669"/>
    <property type="project" value="TreeGrafter"/>
</dbReference>
<dbReference type="InterPro" id="IPR038765">
    <property type="entry name" value="Papain-like_cys_pep_sf"/>
</dbReference>
<comment type="caution">
    <text evidence="8">The sequence shown here is derived from an EMBL/GenBank/DDBJ whole genome shotgun (WGS) entry which is preliminary data.</text>
</comment>
<dbReference type="CDD" id="cd12797">
    <property type="entry name" value="M23_peptidase"/>
    <property type="match status" value="1"/>
</dbReference>
<sequence length="1017" mass="113832">MQNNNSEDKNIKSANKIINKQAKKFVMAKLKAAIVAFLLKPLLIAGAIILLATLAYFVVFEFTGTEKEYNPRIENRVEMDDDGIYKSSDEDMDDRNRIIRDFYTYYAFKSQWQINDKGELIDFDNPDAKHDQYNRESQFHLSPNMLYALDKIVFDNQFKYPDQFIKPVYADLENFKLKDLTDENGLLVAESEVRDYDNNKKLNEKDKSVRDYGLGTIFKYNKFKTYRLLKGTYNKEDYYNPETGQIEQRPISEDFEIPIPGSETEINVIDKVLCFAGEAEFSYNTEPVKIGSFTETESTSEQDPSYKILKGYTEAEVEETNDKGEKQVVTKKIPLYKYRNIEDPNAGVLEVKPVPVEMKKDDKGLRYLYDYLRYFNAYMPEDTRKIFDLEGKIDYESKVFEENNSNIPTEEAPNGGLVQNDPSQSINPSTENNPSPNLEVHGADFQVGSAITSSKLKNTMQYFPIFEKYGKEFGVDPYVLVAMVAQESGGNANLNKDGLVQINFAAGHSISATDASGNKQHLNITNADKKNPDISIKWMAMFMKNNLDMHNGDVLKAIQTYNFGSGTMNRLKKMFPEAWEDGSWTDPKYLEQVRSAQFPGTKAATYRCAVELKKSSNRIAGDICYLPNVLQYYAGNNKDFQEKFKNQSPLAKFKSFLGGVNIKFTNLIESMIPKRDSDEYPIIEYKLNIYEDKVNDIRKEAKALDDTLLFSQVDLSSTSLWDEGFLTGMAMNINGDGEGGFSAFANQGGWLPPLDDKNPRISSPFGWRVHPVKKIRKFHSGTDLPKPTGTPVYASKAGKVMNAGSKGNGLGIYVMIDHGGGYQTIYGHLSAVSVKTGDTVQAGQRVGSVGSTGMSTGPHLHFEVRFNGKPIDGTDIVLGKAIEKRANPVDSLPKDASAVAKLEAVGRSVIGSPYVYGSKGPTSFDCSGFTSYVYRNALGIDIGRSTSDQINRGPHISRENLAPGDLVFFNTVGRNAHVGIYLGNGNFIHSGSSTGVIIKSLNDGYYRDKFSTGVRIT</sequence>
<dbReference type="GO" id="GO:0008234">
    <property type="term" value="F:cysteine-type peptidase activity"/>
    <property type="evidence" value="ECO:0007669"/>
    <property type="project" value="UniProtKB-KW"/>
</dbReference>
<dbReference type="GO" id="GO:0006508">
    <property type="term" value="P:proteolysis"/>
    <property type="evidence" value="ECO:0007669"/>
    <property type="project" value="UniProtKB-KW"/>
</dbReference>
<evidence type="ECO:0000313" key="8">
    <source>
        <dbReference type="EMBL" id="OLR61647.1"/>
    </source>
</evidence>
<evidence type="ECO:0000256" key="2">
    <source>
        <dbReference type="ARBA" id="ARBA00022670"/>
    </source>
</evidence>
<dbReference type="InterPro" id="IPR008258">
    <property type="entry name" value="Transglycosylase_SLT_dom_1"/>
</dbReference>
<organism evidence="8 9">
    <name type="scientific">Peptoniphilus porci</name>
    <dbReference type="NCBI Taxonomy" id="2652280"/>
    <lineage>
        <taxon>Bacteria</taxon>
        <taxon>Bacillati</taxon>
        <taxon>Bacillota</taxon>
        <taxon>Tissierellia</taxon>
        <taxon>Tissierellales</taxon>
        <taxon>Peptoniphilaceae</taxon>
        <taxon>Peptoniphilus</taxon>
    </lineage>
</organism>
<dbReference type="InterPro" id="IPR016047">
    <property type="entry name" value="M23ase_b-sheet_dom"/>
</dbReference>
<dbReference type="InterPro" id="IPR000064">
    <property type="entry name" value="NLP_P60_dom"/>
</dbReference>
<dbReference type="Proteomes" id="UP000187166">
    <property type="component" value="Unassembled WGS sequence"/>
</dbReference>
<feature type="domain" description="NlpC/P60" evidence="7">
    <location>
        <begin position="896"/>
        <end position="1017"/>
    </location>
</feature>
<feature type="region of interest" description="Disordered" evidence="5">
    <location>
        <begin position="405"/>
        <end position="434"/>
    </location>
</feature>
<dbReference type="Pfam" id="PF01464">
    <property type="entry name" value="SLT"/>
    <property type="match status" value="1"/>
</dbReference>
<gene>
    <name evidence="8" type="ORF">BIV18_09850</name>
</gene>
<dbReference type="Pfam" id="PF00877">
    <property type="entry name" value="NLPC_P60"/>
    <property type="match status" value="1"/>
</dbReference>
<dbReference type="InterPro" id="IPR023346">
    <property type="entry name" value="Lysozyme-like_dom_sf"/>
</dbReference>
<dbReference type="SUPFAM" id="SSF54001">
    <property type="entry name" value="Cysteine proteinases"/>
    <property type="match status" value="1"/>
</dbReference>
<feature type="compositionally biased region" description="Polar residues" evidence="5">
    <location>
        <begin position="420"/>
        <end position="434"/>
    </location>
</feature>
<keyword evidence="6" id="KW-0812">Transmembrane</keyword>
<dbReference type="STRING" id="1465756.BIV18_09850"/>
<dbReference type="PROSITE" id="PS51935">
    <property type="entry name" value="NLPC_P60"/>
    <property type="match status" value="1"/>
</dbReference>
<keyword evidence="6" id="KW-1133">Transmembrane helix</keyword>
<dbReference type="PANTHER" id="PTHR21666">
    <property type="entry name" value="PEPTIDASE-RELATED"/>
    <property type="match status" value="1"/>
</dbReference>
<keyword evidence="2" id="KW-0645">Protease</keyword>
<evidence type="ECO:0000313" key="9">
    <source>
        <dbReference type="Proteomes" id="UP000187166"/>
    </source>
</evidence>
<evidence type="ECO:0000259" key="7">
    <source>
        <dbReference type="PROSITE" id="PS51935"/>
    </source>
</evidence>
<accession>A0A1U7LXC3</accession>
<dbReference type="Gene3D" id="1.10.530.10">
    <property type="match status" value="1"/>
</dbReference>
<dbReference type="PANTHER" id="PTHR21666:SF270">
    <property type="entry name" value="MUREIN HYDROLASE ACTIVATOR ENVC"/>
    <property type="match status" value="1"/>
</dbReference>
<evidence type="ECO:0000256" key="6">
    <source>
        <dbReference type="SAM" id="Phobius"/>
    </source>
</evidence>
<dbReference type="Gene3D" id="2.70.70.10">
    <property type="entry name" value="Glucose Permease (Domain IIA)"/>
    <property type="match status" value="1"/>
</dbReference>
<dbReference type="Gene3D" id="3.90.1720.10">
    <property type="entry name" value="endopeptidase domain like (from Nostoc punctiforme)"/>
    <property type="match status" value="1"/>
</dbReference>
<keyword evidence="3" id="KW-0378">Hydrolase</keyword>
<evidence type="ECO:0000256" key="1">
    <source>
        <dbReference type="ARBA" id="ARBA00007074"/>
    </source>
</evidence>
<evidence type="ECO:0000256" key="3">
    <source>
        <dbReference type="ARBA" id="ARBA00022801"/>
    </source>
</evidence>
<keyword evidence="4" id="KW-0788">Thiol protease</keyword>
<reference evidence="8 9" key="1">
    <citation type="journal article" date="2016" name="Appl. Environ. Microbiol.">
        <title>Function and Phylogeny of Bacterial Butyryl Coenzyme A:Acetate Transferases and Their Diversity in the Proximal Colon of Swine.</title>
        <authorList>
            <person name="Trachsel J."/>
            <person name="Bayles D.O."/>
            <person name="Looft T."/>
            <person name="Levine U.Y."/>
            <person name="Allen H.K."/>
        </authorList>
    </citation>
    <scope>NUCLEOTIDE SEQUENCE [LARGE SCALE GENOMIC DNA]</scope>
    <source>
        <strain evidence="8 9">35-6-1</strain>
    </source>
</reference>
<dbReference type="SUPFAM" id="SSF53955">
    <property type="entry name" value="Lysozyme-like"/>
    <property type="match status" value="1"/>
</dbReference>
<dbReference type="AlphaFoldDB" id="A0A1U7LXC3"/>
<keyword evidence="9" id="KW-1185">Reference proteome</keyword>
<evidence type="ECO:0000256" key="5">
    <source>
        <dbReference type="SAM" id="MobiDB-lite"/>
    </source>
</evidence>
<evidence type="ECO:0000256" key="4">
    <source>
        <dbReference type="ARBA" id="ARBA00022807"/>
    </source>
</evidence>
<dbReference type="SUPFAM" id="SSF51261">
    <property type="entry name" value="Duplicated hybrid motif"/>
    <property type="match status" value="1"/>
</dbReference>
<name>A0A1U7LXC3_9FIRM</name>
<feature type="transmembrane region" description="Helical" evidence="6">
    <location>
        <begin position="33"/>
        <end position="59"/>
    </location>
</feature>
<proteinExistence type="inferred from homology"/>
<dbReference type="Pfam" id="PF01551">
    <property type="entry name" value="Peptidase_M23"/>
    <property type="match status" value="1"/>
</dbReference>
<dbReference type="InterPro" id="IPR050570">
    <property type="entry name" value="Cell_wall_metabolism_enzyme"/>
</dbReference>
<keyword evidence="6" id="KW-0472">Membrane</keyword>
<protein>
    <recommendedName>
        <fullName evidence="7">NlpC/P60 domain-containing protein</fullName>
    </recommendedName>
</protein>
<comment type="similarity">
    <text evidence="1">Belongs to the peptidase C40 family.</text>
</comment>
<dbReference type="InterPro" id="IPR011055">
    <property type="entry name" value="Dup_hybrid_motif"/>
</dbReference>
<dbReference type="EMBL" id="MJIH01000008">
    <property type="protein sequence ID" value="OLR61647.1"/>
    <property type="molecule type" value="Genomic_DNA"/>
</dbReference>